<evidence type="ECO:0000313" key="3">
    <source>
        <dbReference type="Proteomes" id="UP000789405"/>
    </source>
</evidence>
<dbReference type="Pfam" id="PF12762">
    <property type="entry name" value="DDE_Tnp_IS1595"/>
    <property type="match status" value="1"/>
</dbReference>
<gene>
    <name evidence="2" type="ORF">DERYTH_LOCUS11342</name>
</gene>
<keyword evidence="3" id="KW-1185">Reference proteome</keyword>
<proteinExistence type="predicted"/>
<dbReference type="PANTHER" id="PTHR47163">
    <property type="entry name" value="DDE_TNP_IS1595 DOMAIN-CONTAINING PROTEIN"/>
    <property type="match status" value="1"/>
</dbReference>
<evidence type="ECO:0000313" key="2">
    <source>
        <dbReference type="EMBL" id="CAG8672784.1"/>
    </source>
</evidence>
<organism evidence="2 3">
    <name type="scientific">Dentiscutata erythropus</name>
    <dbReference type="NCBI Taxonomy" id="1348616"/>
    <lineage>
        <taxon>Eukaryota</taxon>
        <taxon>Fungi</taxon>
        <taxon>Fungi incertae sedis</taxon>
        <taxon>Mucoromycota</taxon>
        <taxon>Glomeromycotina</taxon>
        <taxon>Glomeromycetes</taxon>
        <taxon>Diversisporales</taxon>
        <taxon>Gigasporaceae</taxon>
        <taxon>Dentiscutata</taxon>
    </lineage>
</organism>
<dbReference type="AlphaFoldDB" id="A0A9N9HG33"/>
<name>A0A9N9HG33_9GLOM</name>
<dbReference type="EMBL" id="CAJVPY010006966">
    <property type="protein sequence ID" value="CAG8672784.1"/>
    <property type="molecule type" value="Genomic_DNA"/>
</dbReference>
<reference evidence="2" key="1">
    <citation type="submission" date="2021-06" db="EMBL/GenBank/DDBJ databases">
        <authorList>
            <person name="Kallberg Y."/>
            <person name="Tangrot J."/>
            <person name="Rosling A."/>
        </authorList>
    </citation>
    <scope>NUCLEOTIDE SEQUENCE</scope>
    <source>
        <strain evidence="2">MA453B</strain>
    </source>
</reference>
<evidence type="ECO:0000259" key="1">
    <source>
        <dbReference type="SMART" id="SM01126"/>
    </source>
</evidence>
<protein>
    <submittedName>
        <fullName evidence="2">25650_t:CDS:1</fullName>
    </submittedName>
</protein>
<dbReference type="Proteomes" id="UP000789405">
    <property type="component" value="Unassembled WGS sequence"/>
</dbReference>
<sequence>MLKISKSSISSIKRITGHSPNTITSYINFLRELVIDTLKDKPNKIGGKDVIVQINESKFSKRKYNHGRRVNRVWVIGGIEIIKEKRCFLIMIKKRNIETIQKILKEYIEPELIIYTDELNVKHKTANHSKWFTDPVTGVNTNTIEGVWNGVKLQIAPRQTYSIIYFLLIPSLLKISDSNKFTNFINTSVVVVGVD</sequence>
<dbReference type="PANTHER" id="PTHR47163:SF2">
    <property type="entry name" value="SI:DKEY-17M8.2"/>
    <property type="match status" value="1"/>
</dbReference>
<dbReference type="InterPro" id="IPR024445">
    <property type="entry name" value="Tnp_ISXO2-like"/>
</dbReference>
<dbReference type="SMART" id="SM01126">
    <property type="entry name" value="DDE_Tnp_IS1595"/>
    <property type="match status" value="1"/>
</dbReference>
<dbReference type="InterPro" id="IPR053164">
    <property type="entry name" value="IS1016-like_transposase"/>
</dbReference>
<comment type="caution">
    <text evidence="2">The sequence shown here is derived from an EMBL/GenBank/DDBJ whole genome shotgun (WGS) entry which is preliminary data.</text>
</comment>
<accession>A0A9N9HG33</accession>
<feature type="domain" description="ISXO2-like transposase" evidence="1">
    <location>
        <begin position="44"/>
        <end position="162"/>
    </location>
</feature>
<dbReference type="OrthoDB" id="5598606at2759"/>